<evidence type="ECO:0000256" key="5">
    <source>
        <dbReference type="ARBA" id="ARBA00022801"/>
    </source>
</evidence>
<dbReference type="InterPro" id="IPR036457">
    <property type="entry name" value="PPM-type-like_dom_sf"/>
</dbReference>
<dbReference type="PANTHER" id="PTHR13832:SF803">
    <property type="entry name" value="PROTEIN PHOSPHATASE 1G"/>
    <property type="match status" value="1"/>
</dbReference>
<dbReference type="Gene3D" id="3.60.40.10">
    <property type="entry name" value="PPM-type phosphatase domain"/>
    <property type="match status" value="1"/>
</dbReference>
<evidence type="ECO:0000256" key="8">
    <source>
        <dbReference type="ARBA" id="ARBA00023211"/>
    </source>
</evidence>
<proteinExistence type="inferred from homology"/>
<feature type="domain" description="PPM-type phosphatase" evidence="10">
    <location>
        <begin position="69"/>
        <end position="341"/>
    </location>
</feature>
<feature type="compositionally biased region" description="Acidic residues" evidence="9">
    <location>
        <begin position="96"/>
        <end position="153"/>
    </location>
</feature>
<evidence type="ECO:0000256" key="9">
    <source>
        <dbReference type="SAM" id="MobiDB-lite"/>
    </source>
</evidence>
<keyword evidence="8" id="KW-0464">Manganese</keyword>
<sequence>MNGEVEEGAAKKKESEAEVDSSGDGGKGKKVSEKCTSERTEADSSGQNNGEAHSVSSSSEMEAGNDNDGISSSSPSKKKKRMSSAEFYQKMMMGDSDSEGEDETFTTEAVSEDGSSDEAGEEAGEKEGDDDDEEEDSSVDDEEEEEDDDDDVEYPGMDVKEEPGSDSGCTAVVALLVGSELWVANAGDSRCVVCRDGKALEMSQDHKPEDEPERERIETAGGKVTCDGRVNGGLNLSRAIGDHSYKQVKLLSPSQQMITALPDVQRLTVDPGRDQFMVLACDGIWNSMSSQEVVDFVRAKLEQKTEKLSQICEELFDHCLAPNTQGDGTGCDNMTCVIVQFKPQAEASGTGKRAAESEVDEASEQPTKKSKVEAIAQEA</sequence>
<comment type="similarity">
    <text evidence="2">Belongs to the PP2C family.</text>
</comment>
<dbReference type="InterPro" id="IPR001932">
    <property type="entry name" value="PPM-type_phosphatase-like_dom"/>
</dbReference>
<protein>
    <recommendedName>
        <fullName evidence="3">protein-serine/threonine phosphatase</fullName>
        <ecNumber evidence="3">3.1.3.16</ecNumber>
    </recommendedName>
</protein>
<reference evidence="11" key="1">
    <citation type="submission" date="2015-11" db="EMBL/GenBank/DDBJ databases">
        <title>De novo transcriptome assembly of four potential Pierce s Disease insect vectors from Arizona vineyards.</title>
        <authorList>
            <person name="Tassone E.E."/>
        </authorList>
    </citation>
    <scope>NUCLEOTIDE SEQUENCE</scope>
</reference>
<dbReference type="SMART" id="SM00332">
    <property type="entry name" value="PP2Cc"/>
    <property type="match status" value="1"/>
</dbReference>
<evidence type="ECO:0000256" key="1">
    <source>
        <dbReference type="ARBA" id="ARBA00001936"/>
    </source>
</evidence>
<feature type="compositionally biased region" description="Polar residues" evidence="9">
    <location>
        <begin position="43"/>
        <end position="60"/>
    </location>
</feature>
<dbReference type="SUPFAM" id="SSF81606">
    <property type="entry name" value="PP2C-like"/>
    <property type="match status" value="1"/>
</dbReference>
<gene>
    <name evidence="11" type="ORF">g.19480</name>
</gene>
<dbReference type="GO" id="GO:0046872">
    <property type="term" value="F:metal ion binding"/>
    <property type="evidence" value="ECO:0007669"/>
    <property type="project" value="UniProtKB-KW"/>
</dbReference>
<dbReference type="AlphaFoldDB" id="A0A1B6ML21"/>
<dbReference type="GO" id="GO:0004722">
    <property type="term" value="F:protein serine/threonine phosphatase activity"/>
    <property type="evidence" value="ECO:0007669"/>
    <property type="project" value="UniProtKB-EC"/>
</dbReference>
<evidence type="ECO:0000256" key="7">
    <source>
        <dbReference type="ARBA" id="ARBA00022912"/>
    </source>
</evidence>
<dbReference type="Pfam" id="PF00481">
    <property type="entry name" value="PP2C"/>
    <property type="match status" value="1"/>
</dbReference>
<evidence type="ECO:0000259" key="10">
    <source>
        <dbReference type="PROSITE" id="PS51746"/>
    </source>
</evidence>
<dbReference type="EMBL" id="GEBQ01003385">
    <property type="protein sequence ID" value="JAT36592.1"/>
    <property type="molecule type" value="Transcribed_RNA"/>
</dbReference>
<keyword evidence="4" id="KW-0479">Metal-binding</keyword>
<name>A0A1B6ML21_9HEMI</name>
<evidence type="ECO:0000256" key="4">
    <source>
        <dbReference type="ARBA" id="ARBA00022723"/>
    </source>
</evidence>
<accession>A0A1B6ML21</accession>
<comment type="cofactor">
    <cofactor evidence="1">
        <name>Mn(2+)</name>
        <dbReference type="ChEBI" id="CHEBI:29035"/>
    </cofactor>
</comment>
<evidence type="ECO:0000256" key="6">
    <source>
        <dbReference type="ARBA" id="ARBA00022842"/>
    </source>
</evidence>
<organism evidence="11">
    <name type="scientific">Graphocephala atropunctata</name>
    <dbReference type="NCBI Taxonomy" id="36148"/>
    <lineage>
        <taxon>Eukaryota</taxon>
        <taxon>Metazoa</taxon>
        <taxon>Ecdysozoa</taxon>
        <taxon>Arthropoda</taxon>
        <taxon>Hexapoda</taxon>
        <taxon>Insecta</taxon>
        <taxon>Pterygota</taxon>
        <taxon>Neoptera</taxon>
        <taxon>Paraneoptera</taxon>
        <taxon>Hemiptera</taxon>
        <taxon>Auchenorrhyncha</taxon>
        <taxon>Membracoidea</taxon>
        <taxon>Cicadellidae</taxon>
        <taxon>Cicadellinae</taxon>
        <taxon>Cicadellini</taxon>
        <taxon>Graphocephala</taxon>
    </lineage>
</organism>
<dbReference type="EC" id="3.1.3.16" evidence="3"/>
<feature type="region of interest" description="Disordered" evidence="9">
    <location>
        <begin position="345"/>
        <end position="379"/>
    </location>
</feature>
<feature type="compositionally biased region" description="Basic and acidic residues" evidence="9">
    <location>
        <begin position="26"/>
        <end position="42"/>
    </location>
</feature>
<feature type="region of interest" description="Disordered" evidence="9">
    <location>
        <begin position="1"/>
        <end position="167"/>
    </location>
</feature>
<keyword evidence="6" id="KW-0460">Magnesium</keyword>
<keyword evidence="7" id="KW-0904">Protein phosphatase</keyword>
<dbReference type="CDD" id="cd00143">
    <property type="entry name" value="PP2Cc"/>
    <property type="match status" value="1"/>
</dbReference>
<evidence type="ECO:0000256" key="3">
    <source>
        <dbReference type="ARBA" id="ARBA00013081"/>
    </source>
</evidence>
<dbReference type="PROSITE" id="PS51746">
    <property type="entry name" value="PPM_2"/>
    <property type="match status" value="1"/>
</dbReference>
<evidence type="ECO:0000256" key="2">
    <source>
        <dbReference type="ARBA" id="ARBA00006702"/>
    </source>
</evidence>
<dbReference type="InterPro" id="IPR015655">
    <property type="entry name" value="PP2C"/>
</dbReference>
<evidence type="ECO:0000313" key="11">
    <source>
        <dbReference type="EMBL" id="JAT36592.1"/>
    </source>
</evidence>
<keyword evidence="5" id="KW-0378">Hydrolase</keyword>
<dbReference type="PANTHER" id="PTHR13832">
    <property type="entry name" value="PROTEIN PHOSPHATASE 2C"/>
    <property type="match status" value="1"/>
</dbReference>